<sequence length="85" mass="10280">MRWYLECTVKVTKERRGPYCGIYETNKPYTTCFGLNTSSYEDREQAKKEAEERYLKEKRGDSRLCSPKLVWREHLDEEKKLVPQR</sequence>
<dbReference type="EMBL" id="PFGX01000090">
    <property type="protein sequence ID" value="PIW75216.1"/>
    <property type="molecule type" value="Genomic_DNA"/>
</dbReference>
<name>A0A2M7IFB3_9BACT</name>
<reference evidence="2" key="1">
    <citation type="submission" date="2017-09" db="EMBL/GenBank/DDBJ databases">
        <title>Depth-based differentiation of microbial function through sediment-hosted aquifers and enrichment of novel symbionts in the deep terrestrial subsurface.</title>
        <authorList>
            <person name="Probst A.J."/>
            <person name="Ladd B."/>
            <person name="Jarett J.K."/>
            <person name="Geller-Mcgrath D.E."/>
            <person name="Sieber C.M.K."/>
            <person name="Emerson J.B."/>
            <person name="Anantharaman K."/>
            <person name="Thomas B.C."/>
            <person name="Malmstrom R."/>
            <person name="Stieglmeier M."/>
            <person name="Klingl A."/>
            <person name="Woyke T."/>
            <person name="Ryan C.M."/>
            <person name="Banfield J.F."/>
        </authorList>
    </citation>
    <scope>NUCLEOTIDE SEQUENCE [LARGE SCALE GENOMIC DNA]</scope>
</reference>
<dbReference type="AlphaFoldDB" id="A0A2M7IFB3"/>
<evidence type="ECO:0000313" key="2">
    <source>
        <dbReference type="Proteomes" id="UP000231280"/>
    </source>
</evidence>
<gene>
    <name evidence="1" type="ORF">CO002_03230</name>
</gene>
<proteinExistence type="predicted"/>
<protein>
    <submittedName>
        <fullName evidence="1">Uncharacterized protein</fullName>
    </submittedName>
</protein>
<accession>A0A2M7IFB3</accession>
<comment type="caution">
    <text evidence="1">The sequence shown here is derived from an EMBL/GenBank/DDBJ whole genome shotgun (WGS) entry which is preliminary data.</text>
</comment>
<dbReference type="Proteomes" id="UP000231280">
    <property type="component" value="Unassembled WGS sequence"/>
</dbReference>
<evidence type="ECO:0000313" key="1">
    <source>
        <dbReference type="EMBL" id="PIW75216.1"/>
    </source>
</evidence>
<organism evidence="1 2">
    <name type="scientific">Candidatus Portnoybacteria bacterium CG_4_8_14_3_um_filter_44_10</name>
    <dbReference type="NCBI Taxonomy" id="1974802"/>
    <lineage>
        <taxon>Bacteria</taxon>
        <taxon>Candidatus Portnoyibacteriota</taxon>
    </lineage>
</organism>